<organism evidence="4 5">
    <name type="scientific">Leptobrachium leishanense</name>
    <name type="common">Leishan spiny toad</name>
    <dbReference type="NCBI Taxonomy" id="445787"/>
    <lineage>
        <taxon>Eukaryota</taxon>
        <taxon>Metazoa</taxon>
        <taxon>Chordata</taxon>
        <taxon>Craniata</taxon>
        <taxon>Vertebrata</taxon>
        <taxon>Euteleostomi</taxon>
        <taxon>Amphibia</taxon>
        <taxon>Batrachia</taxon>
        <taxon>Anura</taxon>
        <taxon>Pelobatoidea</taxon>
        <taxon>Megophryidae</taxon>
        <taxon>Leptobrachium</taxon>
    </lineage>
</organism>
<dbReference type="InterPro" id="IPR014716">
    <property type="entry name" value="Fibrinogen_a/b/g_C_1"/>
</dbReference>
<dbReference type="SMART" id="SM00186">
    <property type="entry name" value="FBG"/>
    <property type="match status" value="1"/>
</dbReference>
<dbReference type="Proteomes" id="UP000694569">
    <property type="component" value="Unplaced"/>
</dbReference>
<evidence type="ECO:0000256" key="1">
    <source>
        <dbReference type="ARBA" id="ARBA00023157"/>
    </source>
</evidence>
<dbReference type="SUPFAM" id="SSF56496">
    <property type="entry name" value="Fibrinogen C-terminal domain-like"/>
    <property type="match status" value="1"/>
</dbReference>
<dbReference type="Gene3D" id="3.90.215.10">
    <property type="entry name" value="Gamma Fibrinogen, chain A, domain 1"/>
    <property type="match status" value="1"/>
</dbReference>
<dbReference type="GO" id="GO:0048251">
    <property type="term" value="P:elastic fiber assembly"/>
    <property type="evidence" value="ECO:0007669"/>
    <property type="project" value="TreeGrafter"/>
</dbReference>
<accession>A0A8C5RDP7</accession>
<sequence length="254" mass="28363">MKAPGLLGILAVLIISDSAWSAAKRDTENETESEVYPIDCDDWYAMGSETSGVHVIYPAGPQSAVPVYCDMTTDEGKWTVVQKRLNGSVSFFRGWANYKMGFGRADGEYWFGLHNIYLLTLKRKYELRVDLKDFENNTASAKYNDFALSPKAINPEEDGYSLYVEGFVDGGAGDALSYHSGMKFSTFDSDRDIFPQNCAALSAGGFWFKSCHQANLNGPYLGGVHLSYASGIIWSPWKGFYYSLRSTEMKIRRV</sequence>
<dbReference type="InterPro" id="IPR036056">
    <property type="entry name" value="Fibrinogen-like_C"/>
</dbReference>
<feature type="domain" description="Fibrinogen C-terminal" evidence="3">
    <location>
        <begin position="31"/>
        <end position="254"/>
    </location>
</feature>
<protein>
    <submittedName>
        <fullName evidence="4">Microfibril associated protein 4</fullName>
    </submittedName>
</protein>
<keyword evidence="1" id="KW-1015">Disulfide bond</keyword>
<dbReference type="FunFam" id="3.90.215.10:FF:000001">
    <property type="entry name" value="Tenascin isoform 1"/>
    <property type="match status" value="1"/>
</dbReference>
<evidence type="ECO:0000256" key="2">
    <source>
        <dbReference type="SAM" id="SignalP"/>
    </source>
</evidence>
<dbReference type="Pfam" id="PF00147">
    <property type="entry name" value="Fibrinogen_C"/>
    <property type="match status" value="1"/>
</dbReference>
<dbReference type="OrthoDB" id="9990035at2759"/>
<reference evidence="4" key="2">
    <citation type="submission" date="2025-09" db="UniProtKB">
        <authorList>
            <consortium name="Ensembl"/>
        </authorList>
    </citation>
    <scope>IDENTIFICATION</scope>
</reference>
<keyword evidence="2" id="KW-0732">Signal</keyword>
<dbReference type="GeneTree" id="ENSGT00940000154615"/>
<feature type="chain" id="PRO_5034094706" evidence="2">
    <location>
        <begin position="22"/>
        <end position="254"/>
    </location>
</feature>
<dbReference type="AlphaFoldDB" id="A0A8C5RDP7"/>
<keyword evidence="5" id="KW-1185">Reference proteome</keyword>
<dbReference type="Ensembl" id="ENSLLET00000051282.1">
    <property type="protein sequence ID" value="ENSLLEP00000049360.1"/>
    <property type="gene ID" value="ENSLLEG00000031074.1"/>
</dbReference>
<gene>
    <name evidence="4" type="primary">MFAP4</name>
</gene>
<dbReference type="CDD" id="cd00087">
    <property type="entry name" value="FReD"/>
    <property type="match status" value="1"/>
</dbReference>
<dbReference type="InterPro" id="IPR002181">
    <property type="entry name" value="Fibrinogen_a/b/g_C_dom"/>
</dbReference>
<feature type="signal peptide" evidence="2">
    <location>
        <begin position="1"/>
        <end position="21"/>
    </location>
</feature>
<dbReference type="InterPro" id="IPR050373">
    <property type="entry name" value="Fibrinogen_C-term_domain"/>
</dbReference>
<evidence type="ECO:0000259" key="3">
    <source>
        <dbReference type="PROSITE" id="PS51406"/>
    </source>
</evidence>
<evidence type="ECO:0000313" key="4">
    <source>
        <dbReference type="Ensembl" id="ENSLLEP00000049360.1"/>
    </source>
</evidence>
<evidence type="ECO:0000313" key="5">
    <source>
        <dbReference type="Proteomes" id="UP000694569"/>
    </source>
</evidence>
<dbReference type="GO" id="GO:0005615">
    <property type="term" value="C:extracellular space"/>
    <property type="evidence" value="ECO:0007669"/>
    <property type="project" value="TreeGrafter"/>
</dbReference>
<dbReference type="NCBIfam" id="NF040941">
    <property type="entry name" value="GGGWT_bact"/>
    <property type="match status" value="1"/>
</dbReference>
<name>A0A8C5RDP7_9ANUR</name>
<dbReference type="PANTHER" id="PTHR19143">
    <property type="entry name" value="FIBRINOGEN/TENASCIN/ANGIOPOEITIN"/>
    <property type="match status" value="1"/>
</dbReference>
<dbReference type="PROSITE" id="PS51406">
    <property type="entry name" value="FIBRINOGEN_C_2"/>
    <property type="match status" value="1"/>
</dbReference>
<proteinExistence type="predicted"/>
<dbReference type="PANTHER" id="PTHR19143:SF225">
    <property type="entry name" value="MICROFIBRIL-ASSOCIATED GLYCOPROTEIN 4"/>
    <property type="match status" value="1"/>
</dbReference>
<reference evidence="4" key="1">
    <citation type="submission" date="2025-08" db="UniProtKB">
        <authorList>
            <consortium name="Ensembl"/>
        </authorList>
    </citation>
    <scope>IDENTIFICATION</scope>
</reference>